<reference evidence="5" key="1">
    <citation type="submission" date="2018-01" db="EMBL/GenBank/DDBJ databases">
        <title>Draft genome sequence of Bandra megavirus.</title>
        <authorList>
            <person name="Chatterjee A."/>
            <person name="Yadav R."/>
            <person name="Kondabagil K."/>
        </authorList>
    </citation>
    <scope>NUCLEOTIDE SEQUENCE</scope>
    <source>
        <strain evidence="5">KK-1</strain>
    </source>
</reference>
<evidence type="ECO:0000256" key="3">
    <source>
        <dbReference type="ARBA" id="ARBA00022737"/>
    </source>
</evidence>
<dbReference type="PANTHER" id="PTHR22847">
    <property type="entry name" value="WD40 REPEAT PROTEIN"/>
    <property type="match status" value="1"/>
</dbReference>
<evidence type="ECO:0000256" key="2">
    <source>
        <dbReference type="ARBA" id="ARBA00022574"/>
    </source>
</evidence>
<sequence length="539" mass="62428">MNNLHILIEDNVFSDVTLEIIDGSKTICIKAHKSILYTSCDYFRKLLTGFKEANSDIVKIPTGNIDVFYDIIMSFYGINKIHENTLDWKYFLELCKCQDFLGLKIDIDTLTKLKVPSEGFELLLDVIDLIGYKKKLIKLIVDNLPAEYDLSNFPIELLNKISEMFCGYFITFNCHNNKKTINCYNTITKKMTEINSSLYHKFIVPVNYAIIPKNYTIIPQTNDLIYFYNDHILSHNLNNNNIQSSIIEDYNMSSSGLNIHHPKYAINRNNNIIAYCPINDIIAISYIGSCYNIDDNGSYGSTFIIIYDRKTNEFKKKLEAHRDKITCLVFSPDGNHLASGDNQGRVIVWNIKKNNYMIFRSLHTHAVKSISFSSNSERLVSRDTNFEIKIWKMKKPFLIKEYNFEKEFGNLNHVCFSHNNSDNLLLSCMKIPGINVLDINTGNIIGKQIDSDNFIVSFCYTPDHKYIIYNERELSLIDKIFNQYMIDESNEISDYYICIYDINSGVITSRTKSFRSVNIEATIINRSLDKRLIKVISKK</sequence>
<keyword evidence="3" id="KW-0677">Repeat</keyword>
<evidence type="ECO:0000259" key="4">
    <source>
        <dbReference type="PROSITE" id="PS50097"/>
    </source>
</evidence>
<dbReference type="InterPro" id="IPR001680">
    <property type="entry name" value="WD40_rpt"/>
</dbReference>
<dbReference type="PROSITE" id="PS50294">
    <property type="entry name" value="WD_REPEATS_REGION"/>
    <property type="match status" value="1"/>
</dbReference>
<protein>
    <submittedName>
        <fullName evidence="5">BTB POZ domain and WD-repeat protein</fullName>
    </submittedName>
</protein>
<evidence type="ECO:0000313" key="5">
    <source>
        <dbReference type="EMBL" id="AUV58862.1"/>
    </source>
</evidence>
<evidence type="ECO:0000256" key="1">
    <source>
        <dbReference type="ARBA" id="ARBA00006497"/>
    </source>
</evidence>
<dbReference type="PANTHER" id="PTHR22847:SF637">
    <property type="entry name" value="WD REPEAT DOMAIN 5B"/>
    <property type="match status" value="1"/>
</dbReference>
<dbReference type="EMBL" id="MG779381">
    <property type="protein sequence ID" value="AUV58862.1"/>
    <property type="molecule type" value="Genomic_DNA"/>
</dbReference>
<name>A0A2K9V9H0_9VIRU</name>
<dbReference type="SUPFAM" id="SSF54695">
    <property type="entry name" value="POZ domain"/>
    <property type="match status" value="1"/>
</dbReference>
<dbReference type="PROSITE" id="PS50082">
    <property type="entry name" value="WD_REPEATS_2"/>
    <property type="match status" value="2"/>
</dbReference>
<keyword evidence="2" id="KW-0853">WD repeat</keyword>
<proteinExistence type="inferred from homology"/>
<dbReference type="Gene3D" id="2.130.10.10">
    <property type="entry name" value="YVTN repeat-like/Quinoprotein amine dehydrogenase"/>
    <property type="match status" value="1"/>
</dbReference>
<dbReference type="CDD" id="cd18186">
    <property type="entry name" value="BTB_POZ_ZBTB_KLHL-like"/>
    <property type="match status" value="1"/>
</dbReference>
<comment type="similarity">
    <text evidence="1">Belongs to the mimivirus BTB/WD family.</text>
</comment>
<dbReference type="SUPFAM" id="SSF50998">
    <property type="entry name" value="Quinoprotein alcohol dehydrogenase-like"/>
    <property type="match status" value="1"/>
</dbReference>
<organism evidence="5">
    <name type="scientific">Bandra megavirus</name>
    <dbReference type="NCBI Taxonomy" id="2071566"/>
    <lineage>
        <taxon>Viruses</taxon>
        <taxon>Varidnaviria</taxon>
        <taxon>Bamfordvirae</taxon>
        <taxon>Nucleocytoviricota</taxon>
        <taxon>Megaviricetes</taxon>
        <taxon>Imitervirales</taxon>
        <taxon>Mimiviridae</taxon>
        <taxon>Megamimivirinae</taxon>
        <taxon>Megavirus</taxon>
    </lineage>
</organism>
<dbReference type="InterPro" id="IPR015943">
    <property type="entry name" value="WD40/YVTN_repeat-like_dom_sf"/>
</dbReference>
<dbReference type="Pfam" id="PF00400">
    <property type="entry name" value="WD40"/>
    <property type="match status" value="2"/>
</dbReference>
<feature type="domain" description="BTB" evidence="4">
    <location>
        <begin position="14"/>
        <end position="76"/>
    </location>
</feature>
<dbReference type="InterPro" id="IPR011047">
    <property type="entry name" value="Quinoprotein_ADH-like_sf"/>
</dbReference>
<dbReference type="InterPro" id="IPR000210">
    <property type="entry name" value="BTB/POZ_dom"/>
</dbReference>
<dbReference type="InterPro" id="IPR011333">
    <property type="entry name" value="SKP1/BTB/POZ_sf"/>
</dbReference>
<accession>A0A2K9V9H0</accession>
<dbReference type="Pfam" id="PF00651">
    <property type="entry name" value="BTB"/>
    <property type="match status" value="1"/>
</dbReference>
<dbReference type="Gene3D" id="3.30.710.10">
    <property type="entry name" value="Potassium Channel Kv1.1, Chain A"/>
    <property type="match status" value="1"/>
</dbReference>
<dbReference type="PROSITE" id="PS50097">
    <property type="entry name" value="BTB"/>
    <property type="match status" value="1"/>
</dbReference>
<dbReference type="SMART" id="SM00320">
    <property type="entry name" value="WD40"/>
    <property type="match status" value="2"/>
</dbReference>